<dbReference type="Pfam" id="PF08544">
    <property type="entry name" value="GHMP_kinases_C"/>
    <property type="match status" value="1"/>
</dbReference>
<keyword evidence="5 13" id="KW-0028">Amino-acid biosynthesis</keyword>
<dbReference type="Proteomes" id="UP001612915">
    <property type="component" value="Unassembled WGS sequence"/>
</dbReference>
<evidence type="ECO:0000259" key="15">
    <source>
        <dbReference type="Pfam" id="PF08544"/>
    </source>
</evidence>
<evidence type="ECO:0000256" key="6">
    <source>
        <dbReference type="ARBA" id="ARBA00022679"/>
    </source>
</evidence>
<gene>
    <name evidence="13 16" type="primary">thrB</name>
    <name evidence="16" type="ORF">ACIB24_21645</name>
</gene>
<dbReference type="InterPro" id="IPR013750">
    <property type="entry name" value="GHMP_kinase_C_dom"/>
</dbReference>
<evidence type="ECO:0000313" key="17">
    <source>
        <dbReference type="Proteomes" id="UP001612915"/>
    </source>
</evidence>
<evidence type="ECO:0000256" key="3">
    <source>
        <dbReference type="ARBA" id="ARBA00012078"/>
    </source>
</evidence>
<evidence type="ECO:0000259" key="14">
    <source>
        <dbReference type="Pfam" id="PF00288"/>
    </source>
</evidence>
<accession>A0ABW8ATH3</accession>
<feature type="domain" description="GHMP kinase N-terminal" evidence="14">
    <location>
        <begin position="75"/>
        <end position="161"/>
    </location>
</feature>
<evidence type="ECO:0000256" key="4">
    <source>
        <dbReference type="ARBA" id="ARBA00017858"/>
    </source>
</evidence>
<dbReference type="InterPro" id="IPR036554">
    <property type="entry name" value="GHMP_kinase_C_sf"/>
</dbReference>
<keyword evidence="8 13" id="KW-0547">Nucleotide-binding</keyword>
<dbReference type="InterPro" id="IPR006203">
    <property type="entry name" value="GHMP_knse_ATP-bd_CS"/>
</dbReference>
<evidence type="ECO:0000256" key="2">
    <source>
        <dbReference type="ARBA" id="ARBA00007370"/>
    </source>
</evidence>
<evidence type="ECO:0000256" key="7">
    <source>
        <dbReference type="ARBA" id="ARBA00022697"/>
    </source>
</evidence>
<dbReference type="RefSeq" id="WP_398284281.1">
    <property type="nucleotide sequence ID" value="NZ_JBITLV010000008.1"/>
</dbReference>
<keyword evidence="17" id="KW-1185">Reference proteome</keyword>
<reference evidence="16 17" key="1">
    <citation type="submission" date="2024-10" db="EMBL/GenBank/DDBJ databases">
        <title>The Natural Products Discovery Center: Release of the First 8490 Sequenced Strains for Exploring Actinobacteria Biosynthetic Diversity.</title>
        <authorList>
            <person name="Kalkreuter E."/>
            <person name="Kautsar S.A."/>
            <person name="Yang D."/>
            <person name="Bader C.D."/>
            <person name="Teijaro C.N."/>
            <person name="Fluegel L."/>
            <person name="Davis C.M."/>
            <person name="Simpson J.R."/>
            <person name="Lauterbach L."/>
            <person name="Steele A.D."/>
            <person name="Gui C."/>
            <person name="Meng S."/>
            <person name="Li G."/>
            <person name="Viehrig K."/>
            <person name="Ye F."/>
            <person name="Su P."/>
            <person name="Kiefer A.F."/>
            <person name="Nichols A."/>
            <person name="Cepeda A.J."/>
            <person name="Yan W."/>
            <person name="Fan B."/>
            <person name="Jiang Y."/>
            <person name="Adhikari A."/>
            <person name="Zheng C.-J."/>
            <person name="Schuster L."/>
            <person name="Cowan T.M."/>
            <person name="Smanski M.J."/>
            <person name="Chevrette M.G."/>
            <person name="De Carvalho L.P.S."/>
            <person name="Shen B."/>
        </authorList>
    </citation>
    <scope>NUCLEOTIDE SEQUENCE [LARGE SCALE GENOMIC DNA]</scope>
    <source>
        <strain evidence="16 17">NPDC049639</strain>
    </source>
</reference>
<dbReference type="Gene3D" id="3.30.70.890">
    <property type="entry name" value="GHMP kinase, C-terminal domain"/>
    <property type="match status" value="1"/>
</dbReference>
<evidence type="ECO:0000256" key="12">
    <source>
        <dbReference type="ARBA" id="ARBA00049954"/>
    </source>
</evidence>
<dbReference type="PIRSF" id="PIRSF000676">
    <property type="entry name" value="Homoser_kin"/>
    <property type="match status" value="1"/>
</dbReference>
<dbReference type="PANTHER" id="PTHR20861">
    <property type="entry name" value="HOMOSERINE/4-DIPHOSPHOCYTIDYL-2-C-METHYL-D-ERYTHRITOL KINASE"/>
    <property type="match status" value="1"/>
</dbReference>
<keyword evidence="9 13" id="KW-0418">Kinase</keyword>
<comment type="pathway">
    <text evidence="1 13">Amino-acid biosynthesis; L-threonine biosynthesis; L-threonine from L-aspartate: step 4/5.</text>
</comment>
<comment type="catalytic activity">
    <reaction evidence="11 13">
        <text>L-homoserine + ATP = O-phospho-L-homoserine + ADP + H(+)</text>
        <dbReference type="Rhea" id="RHEA:13985"/>
        <dbReference type="ChEBI" id="CHEBI:15378"/>
        <dbReference type="ChEBI" id="CHEBI:30616"/>
        <dbReference type="ChEBI" id="CHEBI:57476"/>
        <dbReference type="ChEBI" id="CHEBI:57590"/>
        <dbReference type="ChEBI" id="CHEBI:456216"/>
        <dbReference type="EC" id="2.7.1.39"/>
    </reaction>
</comment>
<dbReference type="PANTHER" id="PTHR20861:SF1">
    <property type="entry name" value="HOMOSERINE KINASE"/>
    <property type="match status" value="1"/>
</dbReference>
<dbReference type="SUPFAM" id="SSF54211">
    <property type="entry name" value="Ribosomal protein S5 domain 2-like"/>
    <property type="match status" value="1"/>
</dbReference>
<evidence type="ECO:0000313" key="16">
    <source>
        <dbReference type="EMBL" id="MFI7589681.1"/>
    </source>
</evidence>
<dbReference type="SUPFAM" id="SSF55060">
    <property type="entry name" value="GHMP Kinase, C-terminal domain"/>
    <property type="match status" value="1"/>
</dbReference>
<comment type="caution">
    <text evidence="16">The sequence shown here is derived from an EMBL/GenBank/DDBJ whole genome shotgun (WGS) entry which is preliminary data.</text>
</comment>
<dbReference type="EC" id="2.7.1.39" evidence="3 13"/>
<keyword evidence="13" id="KW-0963">Cytoplasm</keyword>
<evidence type="ECO:0000256" key="5">
    <source>
        <dbReference type="ARBA" id="ARBA00022605"/>
    </source>
</evidence>
<dbReference type="InterPro" id="IPR006204">
    <property type="entry name" value="GHMP_kinase_N_dom"/>
</dbReference>
<dbReference type="Pfam" id="PF00288">
    <property type="entry name" value="GHMP_kinases_N"/>
    <property type="match status" value="1"/>
</dbReference>
<comment type="similarity">
    <text evidence="2 13">Belongs to the GHMP kinase family. Homoserine kinase subfamily.</text>
</comment>
<dbReference type="InterPro" id="IPR000870">
    <property type="entry name" value="Homoserine_kinase"/>
</dbReference>
<evidence type="ECO:0000256" key="9">
    <source>
        <dbReference type="ARBA" id="ARBA00022777"/>
    </source>
</evidence>
<comment type="function">
    <text evidence="12 13">Catalyzes the ATP-dependent phosphorylation of L-homoserine to L-homoserine phosphate.</text>
</comment>
<dbReference type="PRINTS" id="PR00958">
    <property type="entry name" value="HOMSERKINASE"/>
</dbReference>
<evidence type="ECO:0000256" key="13">
    <source>
        <dbReference type="HAMAP-Rule" id="MF_00384"/>
    </source>
</evidence>
<dbReference type="NCBIfam" id="TIGR00191">
    <property type="entry name" value="thrB"/>
    <property type="match status" value="1"/>
</dbReference>
<dbReference type="EMBL" id="JBITLV010000008">
    <property type="protein sequence ID" value="MFI7589681.1"/>
    <property type="molecule type" value="Genomic_DNA"/>
</dbReference>
<keyword evidence="10 13" id="KW-0067">ATP-binding</keyword>
<dbReference type="Gene3D" id="3.30.230.10">
    <property type="match status" value="1"/>
</dbReference>
<evidence type="ECO:0000256" key="8">
    <source>
        <dbReference type="ARBA" id="ARBA00022741"/>
    </source>
</evidence>
<dbReference type="HAMAP" id="MF_00384">
    <property type="entry name" value="Homoser_kinase"/>
    <property type="match status" value="1"/>
</dbReference>
<sequence length="334" mass="33949">MTAHAELSGELLAPGAVATVRVPATSANLGPGFDSLGLALGVHDVVTATALPTPGVEVEVRGEGADGVPRDERHLVVRAVRAGLAQAGLPAERQPGLRLTCENVIPHGRGMGSSAAAVVAGLMAARGLLADPTRLDDECLLALATRFEGHPDNAAAALYGGCTISWQSVLPSTSLPAGGPRAERVEVRADLEPVVCVPTTELSTETARAMLPAEVPHADAAFNAGRAALLVQALTRQPSLLLEATEDRLHQTQRAPAMRPTADLIARVRAAGGAAVVSGAGPSVLVLGAGDEAWNAVQSALAGPDPHGVRWQALRTGVDGSGAVLATDGDFTGR</sequence>
<keyword evidence="6 13" id="KW-0808">Transferase</keyword>
<dbReference type="PROSITE" id="PS00627">
    <property type="entry name" value="GHMP_KINASES_ATP"/>
    <property type="match status" value="1"/>
</dbReference>
<dbReference type="GO" id="GO:0004413">
    <property type="term" value="F:homoserine kinase activity"/>
    <property type="evidence" value="ECO:0007669"/>
    <property type="project" value="UniProtKB-EC"/>
</dbReference>
<comment type="subcellular location">
    <subcellularLocation>
        <location evidence="13">Cytoplasm</location>
    </subcellularLocation>
</comment>
<feature type="domain" description="GHMP kinase C-terminal" evidence="15">
    <location>
        <begin position="242"/>
        <end position="300"/>
    </location>
</feature>
<evidence type="ECO:0000256" key="11">
    <source>
        <dbReference type="ARBA" id="ARBA00049375"/>
    </source>
</evidence>
<evidence type="ECO:0000256" key="1">
    <source>
        <dbReference type="ARBA" id="ARBA00005015"/>
    </source>
</evidence>
<organism evidence="16 17">
    <name type="scientific">Spongisporangium articulatum</name>
    <dbReference type="NCBI Taxonomy" id="3362603"/>
    <lineage>
        <taxon>Bacteria</taxon>
        <taxon>Bacillati</taxon>
        <taxon>Actinomycetota</taxon>
        <taxon>Actinomycetes</taxon>
        <taxon>Kineosporiales</taxon>
        <taxon>Kineosporiaceae</taxon>
        <taxon>Spongisporangium</taxon>
    </lineage>
</organism>
<keyword evidence="7 13" id="KW-0791">Threonine biosynthesis</keyword>
<proteinExistence type="inferred from homology"/>
<evidence type="ECO:0000256" key="10">
    <source>
        <dbReference type="ARBA" id="ARBA00022840"/>
    </source>
</evidence>
<dbReference type="InterPro" id="IPR014721">
    <property type="entry name" value="Ribsml_uS5_D2-typ_fold_subgr"/>
</dbReference>
<dbReference type="InterPro" id="IPR020568">
    <property type="entry name" value="Ribosomal_Su5_D2-typ_SF"/>
</dbReference>
<protein>
    <recommendedName>
        <fullName evidence="4 13">Homoserine kinase</fullName>
        <shortName evidence="13">HK</shortName>
        <shortName evidence="13">HSK</shortName>
        <ecNumber evidence="3 13">2.7.1.39</ecNumber>
    </recommendedName>
</protein>
<name>A0ABW8ATH3_9ACTN</name>
<feature type="binding site" evidence="13">
    <location>
        <begin position="106"/>
        <end position="116"/>
    </location>
    <ligand>
        <name>ATP</name>
        <dbReference type="ChEBI" id="CHEBI:30616"/>
    </ligand>
</feature>